<dbReference type="RefSeq" id="WP_134672879.1">
    <property type="nucleotide sequence ID" value="NZ_SPUH01000001.1"/>
</dbReference>
<evidence type="ECO:0000256" key="2">
    <source>
        <dbReference type="ARBA" id="ARBA00022801"/>
    </source>
</evidence>
<gene>
    <name evidence="3" type="ORF">E4582_01015</name>
</gene>
<comment type="similarity">
    <text evidence="1">Belongs to the esterase D family.</text>
</comment>
<protein>
    <submittedName>
        <fullName evidence="3">Alpha/beta hydrolase</fullName>
    </submittedName>
</protein>
<dbReference type="InterPro" id="IPR052558">
    <property type="entry name" value="Siderophore_Hydrolase_D"/>
</dbReference>
<dbReference type="InterPro" id="IPR000801">
    <property type="entry name" value="Esterase-like"/>
</dbReference>
<dbReference type="Gene3D" id="3.40.50.1820">
    <property type="entry name" value="alpha/beta hydrolase"/>
    <property type="match status" value="1"/>
</dbReference>
<dbReference type="Proteomes" id="UP000298681">
    <property type="component" value="Unassembled WGS sequence"/>
</dbReference>
<evidence type="ECO:0000313" key="4">
    <source>
        <dbReference type="Proteomes" id="UP000298681"/>
    </source>
</evidence>
<dbReference type="EMBL" id="SPUH01000001">
    <property type="protein sequence ID" value="TKS53493.1"/>
    <property type="molecule type" value="Genomic_DNA"/>
</dbReference>
<proteinExistence type="inferred from homology"/>
<name>A0A4Z1RBF6_9GAMM</name>
<reference evidence="3 4" key="1">
    <citation type="submission" date="2019-01" db="EMBL/GenBank/DDBJ databases">
        <authorList>
            <person name="Zhang S."/>
        </authorList>
    </citation>
    <scope>NUCLEOTIDE SEQUENCE [LARGE SCALE GENOMIC DNA]</scope>
    <source>
        <strain evidence="3 4">1626</strain>
    </source>
</reference>
<keyword evidence="2 3" id="KW-0378">Hydrolase</keyword>
<evidence type="ECO:0000256" key="1">
    <source>
        <dbReference type="ARBA" id="ARBA00005622"/>
    </source>
</evidence>
<dbReference type="PANTHER" id="PTHR40841:SF2">
    <property type="entry name" value="SIDEROPHORE-DEGRADING ESTERASE (EUROFUNG)"/>
    <property type="match status" value="1"/>
</dbReference>
<comment type="caution">
    <text evidence="3">The sequence shown here is derived from an EMBL/GenBank/DDBJ whole genome shotgun (WGS) entry which is preliminary data.</text>
</comment>
<dbReference type="InterPro" id="IPR029058">
    <property type="entry name" value="AB_hydrolase_fold"/>
</dbReference>
<dbReference type="GO" id="GO:0016788">
    <property type="term" value="F:hydrolase activity, acting on ester bonds"/>
    <property type="evidence" value="ECO:0007669"/>
    <property type="project" value="TreeGrafter"/>
</dbReference>
<dbReference type="PANTHER" id="PTHR40841">
    <property type="entry name" value="SIDEROPHORE TRIACETYLFUSARININE C ESTERASE"/>
    <property type="match status" value="1"/>
</dbReference>
<dbReference type="SUPFAM" id="SSF53474">
    <property type="entry name" value="alpha/beta-Hydrolases"/>
    <property type="match status" value="1"/>
</dbReference>
<dbReference type="Pfam" id="PF00756">
    <property type="entry name" value="Esterase"/>
    <property type="match status" value="1"/>
</dbReference>
<organism evidence="3 4">
    <name type="scientific">Luteimonas yindakuii</name>
    <dbReference type="NCBI Taxonomy" id="2565782"/>
    <lineage>
        <taxon>Bacteria</taxon>
        <taxon>Pseudomonadati</taxon>
        <taxon>Pseudomonadota</taxon>
        <taxon>Gammaproteobacteria</taxon>
        <taxon>Lysobacterales</taxon>
        <taxon>Lysobacteraceae</taxon>
        <taxon>Luteimonas</taxon>
    </lineage>
</organism>
<evidence type="ECO:0000313" key="3">
    <source>
        <dbReference type="EMBL" id="TKS53493.1"/>
    </source>
</evidence>
<sequence>MTSTFHTAGFHAARFQPARFQPGDFQPAGFRPSVRTRVATTVAAGLLFLASLAMTTPASAQQRNPLQTIGQTVADHASHAYAFERFTVASHDGSRSWRVHVAVPKTPAPAAGWPTFWMLDGNAALIEFDDALLEELAAQPEPHALVFIGYDNDLRIDSPQRNRDYTPAVLPPEDAETAPLGSGGADALAELIERTIRPQLAQRMPIDPQRQTLWGHSLGGLFVLHTLYTRTGAFQTYVAGSPSMWWGDAHAVRESERFIAHNVGHPARVIIHLGGAERVGDRGRRDLTNPRVVAHLRRIQAATPDAAMQLAGTLATVPGIEASYREFPGLGHGPMFRASLMGALHAVTGVADRSNTPRPSTGDADQ</sequence>
<dbReference type="AlphaFoldDB" id="A0A4Z1RBF6"/>
<keyword evidence="4" id="KW-1185">Reference proteome</keyword>
<accession>A0A4Z1RBF6</accession>